<reference evidence="1" key="2">
    <citation type="submission" date="2020-05" db="UniProtKB">
        <authorList>
            <consortium name="EnsemblMetazoa"/>
        </authorList>
    </citation>
    <scope>IDENTIFICATION</scope>
    <source>
        <strain evidence="1">IAEA</strain>
    </source>
</reference>
<evidence type="ECO:0000313" key="2">
    <source>
        <dbReference type="Proteomes" id="UP000092445"/>
    </source>
</evidence>
<name>A0A1A9ZN48_GLOPL</name>
<dbReference type="SUPFAM" id="SSF53067">
    <property type="entry name" value="Actin-like ATPase domain"/>
    <property type="match status" value="1"/>
</dbReference>
<dbReference type="InterPro" id="IPR043129">
    <property type="entry name" value="ATPase_NBD"/>
</dbReference>
<protein>
    <submittedName>
        <fullName evidence="1">Uncharacterized protein</fullName>
    </submittedName>
</protein>
<dbReference type="PANTHER" id="PTHR12862">
    <property type="entry name" value="BADF TYPE ATPASE DOMAIN-CONTAINING PROTEIN"/>
    <property type="match status" value="1"/>
</dbReference>
<dbReference type="Gene3D" id="3.30.420.40">
    <property type="match status" value="1"/>
</dbReference>
<organism evidence="1 2">
    <name type="scientific">Glossina pallidipes</name>
    <name type="common">Tsetse fly</name>
    <dbReference type="NCBI Taxonomy" id="7398"/>
    <lineage>
        <taxon>Eukaryota</taxon>
        <taxon>Metazoa</taxon>
        <taxon>Ecdysozoa</taxon>
        <taxon>Arthropoda</taxon>
        <taxon>Hexapoda</taxon>
        <taxon>Insecta</taxon>
        <taxon>Pterygota</taxon>
        <taxon>Neoptera</taxon>
        <taxon>Endopterygota</taxon>
        <taxon>Diptera</taxon>
        <taxon>Brachycera</taxon>
        <taxon>Muscomorpha</taxon>
        <taxon>Hippoboscoidea</taxon>
        <taxon>Glossinidae</taxon>
        <taxon>Glossina</taxon>
    </lineage>
</organism>
<keyword evidence="2" id="KW-1185">Reference proteome</keyword>
<dbReference type="InterPro" id="IPR039758">
    <property type="entry name" value="NAGK-like"/>
</dbReference>
<accession>A0A1A9ZN48</accession>
<dbReference type="VEuPathDB" id="VectorBase:GPAI019837"/>
<dbReference type="PANTHER" id="PTHR12862:SF0">
    <property type="entry name" value="N-ACETYL-D-GLUCOSAMINE KINASE"/>
    <property type="match status" value="1"/>
</dbReference>
<dbReference type="AlphaFoldDB" id="A0A1A9ZN48"/>
<dbReference type="Proteomes" id="UP000092445">
    <property type="component" value="Unassembled WGS sequence"/>
</dbReference>
<proteinExistence type="predicted"/>
<dbReference type="EnsemblMetazoa" id="GPAI019837-RA">
    <property type="protein sequence ID" value="GPAI019837-PA"/>
    <property type="gene ID" value="GPAI019837"/>
</dbReference>
<dbReference type="GO" id="GO:0045127">
    <property type="term" value="F:N-acetylglucosamine kinase activity"/>
    <property type="evidence" value="ECO:0007669"/>
    <property type="project" value="InterPro"/>
</dbReference>
<reference evidence="2" key="1">
    <citation type="submission" date="2014-03" db="EMBL/GenBank/DDBJ databases">
        <authorList>
            <person name="Aksoy S."/>
            <person name="Warren W."/>
            <person name="Wilson R.K."/>
        </authorList>
    </citation>
    <scope>NUCLEOTIDE SEQUENCE [LARGE SCALE GENOMIC DNA]</scope>
    <source>
        <strain evidence="2">IAEA</strain>
    </source>
</reference>
<dbReference type="STRING" id="7398.A0A1A9ZN48"/>
<sequence>MVLTSDISSNALLINPDGSTQTCGLGGFLSAMRAAVGVYIARRAIKIIFDEYIHIPIEGIWDLNKEYFKIENREELVVHLYQNFDKSVIGPLCAKLAEAAEKGNRLAQYLFREAGEDLGTMAAALVPKIQPGTLKSNTLNIVGSVGRICRCLKKDFVRVFKRPPYTLRYQFTPS</sequence>
<evidence type="ECO:0000313" key="1">
    <source>
        <dbReference type="EnsemblMetazoa" id="GPAI019837-PA"/>
    </source>
</evidence>